<feature type="compositionally biased region" description="Low complexity" evidence="1">
    <location>
        <begin position="48"/>
        <end position="66"/>
    </location>
</feature>
<evidence type="ECO:0000256" key="1">
    <source>
        <dbReference type="SAM" id="MobiDB-lite"/>
    </source>
</evidence>
<comment type="caution">
    <text evidence="2">The sequence shown here is derived from an EMBL/GenBank/DDBJ whole genome shotgun (WGS) entry which is preliminary data.</text>
</comment>
<protein>
    <submittedName>
        <fullName evidence="2">Uncharacterized protein</fullName>
    </submittedName>
</protein>
<accession>A0A7J6AZZ4</accession>
<dbReference type="Proteomes" id="UP000593565">
    <property type="component" value="Unassembled WGS sequence"/>
</dbReference>
<evidence type="ECO:0000313" key="2">
    <source>
        <dbReference type="EMBL" id="KAF4087757.1"/>
    </source>
</evidence>
<feature type="compositionally biased region" description="Basic and acidic residues" evidence="1">
    <location>
        <begin position="88"/>
        <end position="97"/>
    </location>
</feature>
<organism evidence="2 3">
    <name type="scientific">Ameiurus melas</name>
    <name type="common">Black bullhead</name>
    <name type="synonym">Silurus melas</name>
    <dbReference type="NCBI Taxonomy" id="219545"/>
    <lineage>
        <taxon>Eukaryota</taxon>
        <taxon>Metazoa</taxon>
        <taxon>Chordata</taxon>
        <taxon>Craniata</taxon>
        <taxon>Vertebrata</taxon>
        <taxon>Euteleostomi</taxon>
        <taxon>Actinopterygii</taxon>
        <taxon>Neopterygii</taxon>
        <taxon>Teleostei</taxon>
        <taxon>Ostariophysi</taxon>
        <taxon>Siluriformes</taxon>
        <taxon>Ictaluridae</taxon>
        <taxon>Ameiurus</taxon>
    </lineage>
</organism>
<proteinExistence type="predicted"/>
<reference evidence="2 3" key="1">
    <citation type="submission" date="2020-02" db="EMBL/GenBank/DDBJ databases">
        <title>A chromosome-scale genome assembly of the black bullhead catfish (Ameiurus melas).</title>
        <authorList>
            <person name="Wen M."/>
            <person name="Zham M."/>
            <person name="Cabau C."/>
            <person name="Klopp C."/>
            <person name="Donnadieu C."/>
            <person name="Roques C."/>
            <person name="Bouchez O."/>
            <person name="Lampietro C."/>
            <person name="Jouanno E."/>
            <person name="Herpin A."/>
            <person name="Louis A."/>
            <person name="Berthelot C."/>
            <person name="Parey E."/>
            <person name="Roest-Crollius H."/>
            <person name="Braasch I."/>
            <person name="Postlethwait J."/>
            <person name="Robinson-Rechavi M."/>
            <person name="Echchiki A."/>
            <person name="Begum T."/>
            <person name="Montfort J."/>
            <person name="Schartl M."/>
            <person name="Bobe J."/>
            <person name="Guiguen Y."/>
        </authorList>
    </citation>
    <scope>NUCLEOTIDE SEQUENCE [LARGE SCALE GENOMIC DNA]</scope>
    <source>
        <strain evidence="2">M_S1</strain>
        <tissue evidence="2">Blood</tissue>
    </source>
</reference>
<sequence>MTPLQAPPGAKIKPPGPPPPKPANQEAEQLTPDRKAAREQGLREGSRRGSAAPAGPSGAAPTGSAAHGHLQASGQGEARSPQAQGRPPGHEGKETSVEQKAPLRRGSTRGEALTAVQRHRTSRKRHTSPSRKASTFKEKSRFRSRSEPDVNMNQTAGVTNPYRRRSSTGGKVSV</sequence>
<feature type="compositionally biased region" description="Basic residues" evidence="1">
    <location>
        <begin position="117"/>
        <end position="129"/>
    </location>
</feature>
<feature type="region of interest" description="Disordered" evidence="1">
    <location>
        <begin position="1"/>
        <end position="174"/>
    </location>
</feature>
<dbReference type="EMBL" id="JAAGNN010000006">
    <property type="protein sequence ID" value="KAF4087757.1"/>
    <property type="molecule type" value="Genomic_DNA"/>
</dbReference>
<feature type="compositionally biased region" description="Basic and acidic residues" evidence="1">
    <location>
        <begin position="135"/>
        <end position="148"/>
    </location>
</feature>
<dbReference type="AlphaFoldDB" id="A0A7J6AZZ4"/>
<name>A0A7J6AZZ4_AMEME</name>
<gene>
    <name evidence="2" type="ORF">AMELA_G00074280</name>
</gene>
<keyword evidence="3" id="KW-1185">Reference proteome</keyword>
<evidence type="ECO:0000313" key="3">
    <source>
        <dbReference type="Proteomes" id="UP000593565"/>
    </source>
</evidence>
<feature type="compositionally biased region" description="Basic and acidic residues" evidence="1">
    <location>
        <begin position="31"/>
        <end position="47"/>
    </location>
</feature>